<dbReference type="HAMAP" id="MF_02071">
    <property type="entry name" value="RlpA"/>
    <property type="match status" value="1"/>
</dbReference>
<organism evidence="7 8">
    <name type="scientific">Bradyrhizobium denitrificans</name>
    <dbReference type="NCBI Taxonomy" id="2734912"/>
    <lineage>
        <taxon>Bacteria</taxon>
        <taxon>Pseudomonadati</taxon>
        <taxon>Pseudomonadota</taxon>
        <taxon>Alphaproteobacteria</taxon>
        <taxon>Hyphomicrobiales</taxon>
        <taxon>Nitrobacteraceae</taxon>
        <taxon>Bradyrhizobium</taxon>
    </lineage>
</organism>
<dbReference type="EMBL" id="JAFCLK010000011">
    <property type="protein sequence ID" value="MBR1136742.1"/>
    <property type="molecule type" value="Genomic_DNA"/>
</dbReference>
<feature type="region of interest" description="Disordered" evidence="5">
    <location>
        <begin position="202"/>
        <end position="238"/>
    </location>
</feature>
<dbReference type="RefSeq" id="WP_172237105.1">
    <property type="nucleotide sequence ID" value="NZ_JABFDP010000014.1"/>
</dbReference>
<evidence type="ECO:0000256" key="5">
    <source>
        <dbReference type="SAM" id="MobiDB-lite"/>
    </source>
</evidence>
<dbReference type="PANTHER" id="PTHR34183">
    <property type="entry name" value="ENDOLYTIC PEPTIDOGLYCAN TRANSGLYCOSYLASE RLPA"/>
    <property type="match status" value="1"/>
</dbReference>
<dbReference type="InterPro" id="IPR009009">
    <property type="entry name" value="RlpA-like_DPBB"/>
</dbReference>
<feature type="region of interest" description="Disordered" evidence="5">
    <location>
        <begin position="1"/>
        <end position="21"/>
    </location>
</feature>
<evidence type="ECO:0000256" key="2">
    <source>
        <dbReference type="ARBA" id="ARBA00023316"/>
    </source>
</evidence>
<keyword evidence="2 3" id="KW-0961">Cell wall biogenesis/degradation</keyword>
<gene>
    <name evidence="3" type="primary">rlpA</name>
    <name evidence="7" type="ORF">JQ619_13270</name>
</gene>
<evidence type="ECO:0000256" key="4">
    <source>
        <dbReference type="RuleBase" id="RU003495"/>
    </source>
</evidence>
<feature type="compositionally biased region" description="Low complexity" evidence="5">
    <location>
        <begin position="208"/>
        <end position="231"/>
    </location>
</feature>
<dbReference type="SUPFAM" id="SSF50685">
    <property type="entry name" value="Barwin-like endoglucanases"/>
    <property type="match status" value="1"/>
</dbReference>
<comment type="caution">
    <text evidence="7">The sequence shown here is derived from an EMBL/GenBank/DDBJ whole genome shotgun (WGS) entry which is preliminary data.</text>
</comment>
<dbReference type="Proteomes" id="UP001314635">
    <property type="component" value="Unassembled WGS sequence"/>
</dbReference>
<dbReference type="EC" id="4.2.2.-" evidence="3"/>
<protein>
    <recommendedName>
        <fullName evidence="3">Endolytic peptidoglycan transglycosylase RlpA</fullName>
        <ecNumber evidence="3">4.2.2.-</ecNumber>
    </recommendedName>
</protein>
<dbReference type="InterPro" id="IPR012997">
    <property type="entry name" value="RplA"/>
</dbReference>
<sequence length="238" mass="24670">MPPSRRGRASGVATGAGAPLSHLCDASGRAVRVRWLAVALSAALLAGCARSPEIGAGPDKGGAAEQTALTQPAPVSSTPPANPAAQTAAPPSASTAPRRPRHALRGLASYYTAPQPTANGEVFDTTAMTAAHRSLPFGTRLRVTRLDTGRAVTVRINDRGPYVDGRVVDLSYAAAAALDMVDSGLANVRLDVVRWPKLRAHKPTVQQAAPANARPLPRPSPTRLSLLRLPSGPAQISR</sequence>
<dbReference type="NCBIfam" id="TIGR00413">
    <property type="entry name" value="rlpA"/>
    <property type="match status" value="1"/>
</dbReference>
<keyword evidence="8" id="KW-1185">Reference proteome</keyword>
<evidence type="ECO:0000313" key="8">
    <source>
        <dbReference type="Proteomes" id="UP001314635"/>
    </source>
</evidence>
<dbReference type="InterPro" id="IPR036908">
    <property type="entry name" value="RlpA-like_sf"/>
</dbReference>
<dbReference type="InterPro" id="IPR034718">
    <property type="entry name" value="RlpA"/>
</dbReference>
<feature type="compositionally biased region" description="Low complexity" evidence="5">
    <location>
        <begin position="76"/>
        <end position="97"/>
    </location>
</feature>
<dbReference type="Pfam" id="PF03330">
    <property type="entry name" value="DPBB_1"/>
    <property type="match status" value="1"/>
</dbReference>
<comment type="similarity">
    <text evidence="3 4">Belongs to the RlpA family.</text>
</comment>
<dbReference type="PANTHER" id="PTHR34183:SF1">
    <property type="entry name" value="ENDOLYTIC PEPTIDOGLYCAN TRANSGLYCOSYLASE RLPA"/>
    <property type="match status" value="1"/>
</dbReference>
<feature type="domain" description="RlpA-like protein double-psi beta-barrel" evidence="6">
    <location>
        <begin position="105"/>
        <end position="189"/>
    </location>
</feature>
<evidence type="ECO:0000256" key="1">
    <source>
        <dbReference type="ARBA" id="ARBA00023239"/>
    </source>
</evidence>
<evidence type="ECO:0000313" key="7">
    <source>
        <dbReference type="EMBL" id="MBR1136742.1"/>
    </source>
</evidence>
<accession>A0ABS5G5Y8</accession>
<keyword evidence="1 3" id="KW-0456">Lyase</keyword>
<evidence type="ECO:0000256" key="3">
    <source>
        <dbReference type="HAMAP-Rule" id="MF_02071"/>
    </source>
</evidence>
<comment type="function">
    <text evidence="3">Lytic transglycosylase with a strong preference for naked glycan strands that lack stem peptides.</text>
</comment>
<feature type="region of interest" description="Disordered" evidence="5">
    <location>
        <begin position="57"/>
        <end position="99"/>
    </location>
</feature>
<reference evidence="8" key="1">
    <citation type="journal article" date="2021" name="ISME J.">
        <title>Evolutionary origin and ecological implication of a unique nif island in free-living Bradyrhizobium lineages.</title>
        <authorList>
            <person name="Tao J."/>
        </authorList>
    </citation>
    <scope>NUCLEOTIDE SEQUENCE [LARGE SCALE GENOMIC DNA]</scope>
    <source>
        <strain evidence="8">SZCCT0094</strain>
    </source>
</reference>
<dbReference type="CDD" id="cd22268">
    <property type="entry name" value="DPBB_RlpA-like"/>
    <property type="match status" value="1"/>
</dbReference>
<name>A0ABS5G5Y8_9BRAD</name>
<dbReference type="Gene3D" id="2.40.40.10">
    <property type="entry name" value="RlpA-like domain"/>
    <property type="match status" value="1"/>
</dbReference>
<proteinExistence type="inferred from homology"/>
<evidence type="ECO:0000259" key="6">
    <source>
        <dbReference type="Pfam" id="PF03330"/>
    </source>
</evidence>